<dbReference type="Proteomes" id="UP000619486">
    <property type="component" value="Unassembled WGS sequence"/>
</dbReference>
<reference evidence="3" key="2">
    <citation type="submission" date="2020-09" db="EMBL/GenBank/DDBJ databases">
        <authorList>
            <person name="Sun Q."/>
            <person name="Ohkuma M."/>
        </authorList>
    </citation>
    <scope>NUCLEOTIDE SEQUENCE</scope>
    <source>
        <strain evidence="3">JCM 3172</strain>
    </source>
</reference>
<dbReference type="InterPro" id="IPR014729">
    <property type="entry name" value="Rossmann-like_a/b/a_fold"/>
</dbReference>
<dbReference type="RefSeq" id="WP_019891114.1">
    <property type="nucleotide sequence ID" value="NZ_BMQQ01000001.1"/>
</dbReference>
<evidence type="ECO:0000313" key="4">
    <source>
        <dbReference type="Proteomes" id="UP000619486"/>
    </source>
</evidence>
<dbReference type="PANTHER" id="PTHR46268:SF6">
    <property type="entry name" value="UNIVERSAL STRESS PROTEIN UP12"/>
    <property type="match status" value="1"/>
</dbReference>
<comment type="similarity">
    <text evidence="1">Belongs to the universal stress protein A family.</text>
</comment>
<protein>
    <submittedName>
        <fullName evidence="3">Universal stress protein</fullName>
    </submittedName>
</protein>
<dbReference type="AlphaFoldDB" id="A0A918GWD8"/>
<gene>
    <name evidence="3" type="ORF">GCM10014713_04510</name>
</gene>
<feature type="domain" description="UspA" evidence="2">
    <location>
        <begin position="1"/>
        <end position="136"/>
    </location>
</feature>
<reference evidence="3" key="1">
    <citation type="journal article" date="2014" name="Int. J. Syst. Evol. Microbiol.">
        <title>Complete genome sequence of Corynebacterium casei LMG S-19264T (=DSM 44701T), isolated from a smear-ripened cheese.</title>
        <authorList>
            <consortium name="US DOE Joint Genome Institute (JGI-PGF)"/>
            <person name="Walter F."/>
            <person name="Albersmeier A."/>
            <person name="Kalinowski J."/>
            <person name="Ruckert C."/>
        </authorList>
    </citation>
    <scope>NUCLEOTIDE SEQUENCE</scope>
    <source>
        <strain evidence="3">JCM 3172</strain>
    </source>
</reference>
<feature type="domain" description="UspA" evidence="2">
    <location>
        <begin position="153"/>
        <end position="289"/>
    </location>
</feature>
<dbReference type="Gene3D" id="3.40.50.620">
    <property type="entry name" value="HUPs"/>
    <property type="match status" value="2"/>
</dbReference>
<evidence type="ECO:0000313" key="3">
    <source>
        <dbReference type="EMBL" id="GGT14859.1"/>
    </source>
</evidence>
<keyword evidence="4" id="KW-1185">Reference proteome</keyword>
<comment type="caution">
    <text evidence="3">The sequence shown here is derived from an EMBL/GenBank/DDBJ whole genome shotgun (WGS) entry which is preliminary data.</text>
</comment>
<accession>A0A918GWD8</accession>
<evidence type="ECO:0000256" key="1">
    <source>
        <dbReference type="ARBA" id="ARBA00008791"/>
    </source>
</evidence>
<proteinExistence type="inferred from homology"/>
<dbReference type="PANTHER" id="PTHR46268">
    <property type="entry name" value="STRESS RESPONSE PROTEIN NHAX"/>
    <property type="match status" value="1"/>
</dbReference>
<evidence type="ECO:0000259" key="2">
    <source>
        <dbReference type="Pfam" id="PF00582"/>
    </source>
</evidence>
<dbReference type="PRINTS" id="PR01438">
    <property type="entry name" value="UNVRSLSTRESS"/>
</dbReference>
<sequence length="291" mass="30643">MTRTVTAGVDTSEESLAAAEWAADEAARRGLPLRLVHVWDWQPQLFGVPATAESHQQDADRVLRRAVERVRQARPGFEPETVRLEGAPAEVLAREAERAEVLVLGSRGLGAIAGFLVGSVSLATLARAERPVVLVRAPGDVEAVPARGRGGDVVLGLDVADVSEEVVTYAFEAAARQGGALRVVHGVLPPPVLGDFSAADDAAVRTELLSAARLTLTQVLAPWREKYPGTTVGETVEVGSSTRMLLDASAGASLLVVGRRIPRTALGTRIGSVTHAVLHHSPVPVAVVPHH</sequence>
<dbReference type="SUPFAM" id="SSF52402">
    <property type="entry name" value="Adenine nucleotide alpha hydrolases-like"/>
    <property type="match status" value="2"/>
</dbReference>
<dbReference type="InterPro" id="IPR006016">
    <property type="entry name" value="UspA"/>
</dbReference>
<dbReference type="InterPro" id="IPR006015">
    <property type="entry name" value="Universal_stress_UspA"/>
</dbReference>
<organism evidence="3 4">
    <name type="scientific">Streptomyces purpureus</name>
    <dbReference type="NCBI Taxonomy" id="1951"/>
    <lineage>
        <taxon>Bacteria</taxon>
        <taxon>Bacillati</taxon>
        <taxon>Actinomycetota</taxon>
        <taxon>Actinomycetes</taxon>
        <taxon>Kitasatosporales</taxon>
        <taxon>Streptomycetaceae</taxon>
        <taxon>Streptomyces</taxon>
    </lineage>
</organism>
<name>A0A918GWD8_9ACTN</name>
<dbReference type="Pfam" id="PF00582">
    <property type="entry name" value="Usp"/>
    <property type="match status" value="2"/>
</dbReference>
<dbReference type="EMBL" id="BMQQ01000001">
    <property type="protein sequence ID" value="GGT14859.1"/>
    <property type="molecule type" value="Genomic_DNA"/>
</dbReference>